<feature type="domain" description="BTB" evidence="4">
    <location>
        <begin position="71"/>
        <end position="139"/>
    </location>
</feature>
<sequence>MPIPGSTRRHCAEEHGGGGKYIATAMTDMNPRHERRSHSRENGNHHGDHKTEPPHGRQQGQAWAEATELHHNLQVQVADISYHLHKFPLLSRSGRLNRLVFESRDTEKEPILLHDIPGGPAAFEMAARFLYHGSPEITPSNVAILRCAAEYLEMADSLNGDGGNLVMKTENYLNSVVVGSWKDSICVLKTCSDLKPWAEDLEIVRRCCESVAWKASTDPHGIRWSFSSKAGALQDAAARDWWFNDVSALSIDIFSKLISAVNLKGMHYAMVAAAVVYYAEKWLPGLLREPTMSTTSKGKPAEKKGSFTAFTAEKDVSKSQLKHRATLQGIVSMIPPQQDAVSCSFLLRLLRVACMVNAGSLCKTDLERRIGMQLDSVSLPDLLIPAHGNSSDTLYDTDVVQHILDQYLHEQSLATIPPASPAGSVTSLTTASIKSVTTGSGTSTTGISSTNSASISGSSSTGTHNSHASISGSSSTGNNSGSSRSSSRSSVSSLMSGSSVARSDSSMTTRSSVSSEESIKPPTKGFYPVEGPVRKLQYPPTIRNLKVAELMESYLEEIAKDSNLPVAKFMALIDSFSELPRDSDNCLYRTIDVYLTAHPTLTEQERNRLCRIVDCQQLSLDACMHAASNERLPLRVIVQVLFSEQVKLRNAITGTAVVHDIDLSGSSSSGHSSSRSSSDITGTTSTSTTSSSAATARDSVSSIASSLLPGGLSLKESVKVAMLEIETLRKAALEVETLQKAVLEVETLKNGLSSLEILRCDIETITNKFAELAHDYTQTTQQVEELTKIVAKHSSKSTGWSSSWKKISKPFHHKDHHDSYQYRDYGVLINKELAEHQKQAVHQMKISPPIIISPEVLKQHTRELLQETPEVAEGPVKEVTKPHKEQRKEDMDIQKEEVHKGSVDDQHKNDHPAETSDKGHIFHHKDDHHQHRHKEHQHTLTPDHQHHKGHHQQRIEDVDNVSLSSTKSHHKDGDSVSTSSSYKDNHQKDHRHHKEGSDSHGHRRHKDDHLHHNHKDHTATAGHHHSHHKSDSHHHKDSSEHQTSHHIDHDSTVSTQSGGHKEGSYNHHHHKDHYRRETSEHHSHHHKDGSDPRHHDKEGSDHHHHHQKEQHISTPTHHKDHQQKEHASSPITHNGHHHKGRSDHHHHRDHHHKEQHHRHHRHKDSDSISTTSTDSNPSNRRRHHRHS</sequence>
<evidence type="ECO:0000259" key="4">
    <source>
        <dbReference type="PROSITE" id="PS50097"/>
    </source>
</evidence>
<accession>A0ABP0WIM0</accession>
<evidence type="ECO:0000259" key="5">
    <source>
        <dbReference type="PROSITE" id="PS51649"/>
    </source>
</evidence>
<feature type="compositionally biased region" description="Basic and acidic residues" evidence="3">
    <location>
        <begin position="875"/>
        <end position="929"/>
    </location>
</feature>
<dbReference type="SUPFAM" id="SSF54695">
    <property type="entry name" value="POZ domain"/>
    <property type="match status" value="1"/>
</dbReference>
<feature type="region of interest" description="Disordered" evidence="3">
    <location>
        <begin position="1"/>
        <end position="63"/>
    </location>
</feature>
<feature type="region of interest" description="Disordered" evidence="3">
    <location>
        <begin position="435"/>
        <end position="532"/>
    </location>
</feature>
<dbReference type="InterPro" id="IPR027356">
    <property type="entry name" value="NPH3_dom"/>
</dbReference>
<dbReference type="Proteomes" id="UP001497444">
    <property type="component" value="Chromosome 18"/>
</dbReference>
<feature type="region of interest" description="Disordered" evidence="3">
    <location>
        <begin position="664"/>
        <end position="695"/>
    </location>
</feature>
<evidence type="ECO:0000256" key="1">
    <source>
        <dbReference type="ARBA" id="ARBA00004906"/>
    </source>
</evidence>
<dbReference type="PANTHER" id="PTHR32370">
    <property type="entry name" value="OS12G0117600 PROTEIN"/>
    <property type="match status" value="1"/>
</dbReference>
<reference evidence="6" key="1">
    <citation type="submission" date="2024-02" db="EMBL/GenBank/DDBJ databases">
        <authorList>
            <consortium name="ELIXIR-Norway"/>
            <consortium name="Elixir Norway"/>
        </authorList>
    </citation>
    <scope>NUCLEOTIDE SEQUENCE</scope>
</reference>
<evidence type="ECO:0000256" key="2">
    <source>
        <dbReference type="ARBA" id="ARBA00022786"/>
    </source>
</evidence>
<evidence type="ECO:0008006" key="8">
    <source>
        <dbReference type="Google" id="ProtNLM"/>
    </source>
</evidence>
<feature type="compositionally biased region" description="Basic residues" evidence="3">
    <location>
        <begin position="1001"/>
        <end position="1015"/>
    </location>
</feature>
<feature type="compositionally biased region" description="Basic and acidic residues" evidence="3">
    <location>
        <begin position="1037"/>
        <end position="1051"/>
    </location>
</feature>
<keyword evidence="7" id="KW-1185">Reference proteome</keyword>
<dbReference type="Gene3D" id="3.30.710.10">
    <property type="entry name" value="Potassium Channel Kv1.1, Chain A"/>
    <property type="match status" value="1"/>
</dbReference>
<proteinExistence type="predicted"/>
<feature type="region of interest" description="Disordered" evidence="3">
    <location>
        <begin position="866"/>
        <end position="1187"/>
    </location>
</feature>
<dbReference type="InterPro" id="IPR043454">
    <property type="entry name" value="NPH3/RPT2-like"/>
</dbReference>
<evidence type="ECO:0000313" key="6">
    <source>
        <dbReference type="EMBL" id="CAK9265721.1"/>
    </source>
</evidence>
<evidence type="ECO:0000256" key="3">
    <source>
        <dbReference type="SAM" id="MobiDB-lite"/>
    </source>
</evidence>
<name>A0ABP0WIM0_9BRYO</name>
<dbReference type="Pfam" id="PF03000">
    <property type="entry name" value="NPH3"/>
    <property type="match status" value="2"/>
</dbReference>
<feature type="compositionally biased region" description="Basic and acidic residues" evidence="3">
    <location>
        <begin position="1088"/>
        <end position="1101"/>
    </location>
</feature>
<protein>
    <recommendedName>
        <fullName evidence="8">NPH3 domain-containing protein</fullName>
    </recommendedName>
</protein>
<gene>
    <name evidence="6" type="ORF">CSSPJE1EN1_LOCUS11199</name>
</gene>
<evidence type="ECO:0000313" key="7">
    <source>
        <dbReference type="Proteomes" id="UP001497444"/>
    </source>
</evidence>
<dbReference type="InterPro" id="IPR011333">
    <property type="entry name" value="SKP1/BTB/POZ_sf"/>
</dbReference>
<comment type="pathway">
    <text evidence="1">Protein modification; protein ubiquitination.</text>
</comment>
<feature type="compositionally biased region" description="Basic and acidic residues" evidence="3">
    <location>
        <begin position="39"/>
        <end position="55"/>
    </location>
</feature>
<feature type="compositionally biased region" description="Basic residues" evidence="3">
    <location>
        <begin position="1134"/>
        <end position="1162"/>
    </location>
</feature>
<dbReference type="PROSITE" id="PS50097">
    <property type="entry name" value="BTB"/>
    <property type="match status" value="1"/>
</dbReference>
<feature type="compositionally biased region" description="Basic residues" evidence="3">
    <location>
        <begin position="1022"/>
        <end position="1036"/>
    </location>
</feature>
<keyword evidence="2" id="KW-0833">Ubl conjugation pathway</keyword>
<feature type="compositionally biased region" description="Low complexity" evidence="3">
    <location>
        <begin position="437"/>
        <end position="516"/>
    </location>
</feature>
<feature type="domain" description="NPH3" evidence="5">
    <location>
        <begin position="240"/>
        <end position="647"/>
    </location>
</feature>
<dbReference type="InterPro" id="IPR000210">
    <property type="entry name" value="BTB/POZ_dom"/>
</dbReference>
<dbReference type="PROSITE" id="PS51649">
    <property type="entry name" value="NPH3"/>
    <property type="match status" value="1"/>
</dbReference>
<organism evidence="6 7">
    <name type="scientific">Sphagnum jensenii</name>
    <dbReference type="NCBI Taxonomy" id="128206"/>
    <lineage>
        <taxon>Eukaryota</taxon>
        <taxon>Viridiplantae</taxon>
        <taxon>Streptophyta</taxon>
        <taxon>Embryophyta</taxon>
        <taxon>Bryophyta</taxon>
        <taxon>Sphagnophytina</taxon>
        <taxon>Sphagnopsida</taxon>
        <taxon>Sphagnales</taxon>
        <taxon>Sphagnaceae</taxon>
        <taxon>Sphagnum</taxon>
    </lineage>
</organism>
<dbReference type="EMBL" id="OZ020113">
    <property type="protein sequence ID" value="CAK9265721.1"/>
    <property type="molecule type" value="Genomic_DNA"/>
</dbReference>